<dbReference type="Proteomes" id="UP000619079">
    <property type="component" value="Unassembled WGS sequence"/>
</dbReference>
<dbReference type="Gene3D" id="3.30.390.50">
    <property type="entry name" value="CO dehydrogenase flavoprotein, C-terminal domain"/>
    <property type="match status" value="1"/>
</dbReference>
<evidence type="ECO:0000313" key="1">
    <source>
        <dbReference type="EMBL" id="MBJ6371494.1"/>
    </source>
</evidence>
<dbReference type="SUPFAM" id="SSF55447">
    <property type="entry name" value="CO dehydrogenase flavoprotein C-terminal domain-like"/>
    <property type="match status" value="1"/>
</dbReference>
<dbReference type="AlphaFoldDB" id="A0A8J7IV71"/>
<gene>
    <name evidence="1" type="ORF">JF290_08135</name>
    <name evidence="2" type="ORF">JF290_18485</name>
</gene>
<organism evidence="2 3">
    <name type="scientific">Sedimentitalea arenosa</name>
    <dbReference type="NCBI Taxonomy" id="2798803"/>
    <lineage>
        <taxon>Bacteria</taxon>
        <taxon>Pseudomonadati</taxon>
        <taxon>Pseudomonadota</taxon>
        <taxon>Alphaproteobacteria</taxon>
        <taxon>Rhodobacterales</taxon>
        <taxon>Paracoccaceae</taxon>
        <taxon>Sedimentitalea</taxon>
    </lineage>
</organism>
<dbReference type="EMBL" id="JAELVR010000015">
    <property type="protein sequence ID" value="MBJ6373516.1"/>
    <property type="molecule type" value="Genomic_DNA"/>
</dbReference>
<keyword evidence="3" id="KW-1185">Reference proteome</keyword>
<protein>
    <submittedName>
        <fullName evidence="2">Carbon monoxide dehydrogenase</fullName>
    </submittedName>
</protein>
<proteinExistence type="predicted"/>
<comment type="caution">
    <text evidence="2">The sequence shown here is derived from an EMBL/GenBank/DDBJ whole genome shotgun (WGS) entry which is preliminary data.</text>
</comment>
<feature type="non-terminal residue" evidence="2">
    <location>
        <position position="1"/>
    </location>
</feature>
<accession>A0A8J7IV71</accession>
<reference evidence="2" key="1">
    <citation type="submission" date="2020-12" db="EMBL/GenBank/DDBJ databases">
        <title>Sedimentitalea sp. nov., isolated from sand in Incheon.</title>
        <authorList>
            <person name="Kim W."/>
        </authorList>
    </citation>
    <scope>NUCLEOTIDE SEQUENCE</scope>
    <source>
        <strain evidence="2">CAU 1593</strain>
    </source>
</reference>
<evidence type="ECO:0000313" key="2">
    <source>
        <dbReference type="EMBL" id="MBJ6373516.1"/>
    </source>
</evidence>
<dbReference type="EMBL" id="JAELVR010000005">
    <property type="protein sequence ID" value="MBJ6371494.1"/>
    <property type="molecule type" value="Genomic_DNA"/>
</dbReference>
<evidence type="ECO:0000313" key="3">
    <source>
        <dbReference type="Proteomes" id="UP000619079"/>
    </source>
</evidence>
<dbReference type="InterPro" id="IPR036683">
    <property type="entry name" value="CO_DH_flav_C_dom_sf"/>
</dbReference>
<sequence length="38" mass="4150">LTGLAIAPDTMIADLHGTKDYRAHIVKVMTQRAVKNIS</sequence>
<name>A0A8J7IV71_9RHOB</name>